<sequence>MSSVHLPAVLVNICNSTTGNTSGAGFHQSWKHSNCTAASTRNYHHMKGRLEASCTSGVNFQMSSKRSPC</sequence>
<keyword evidence="2" id="KW-1185">Reference proteome</keyword>
<organism evidence="1 2">
    <name type="scientific">Patagioenas fasciata monilis</name>
    <dbReference type="NCBI Taxonomy" id="372326"/>
    <lineage>
        <taxon>Eukaryota</taxon>
        <taxon>Metazoa</taxon>
        <taxon>Chordata</taxon>
        <taxon>Craniata</taxon>
        <taxon>Vertebrata</taxon>
        <taxon>Euteleostomi</taxon>
        <taxon>Archelosauria</taxon>
        <taxon>Archosauria</taxon>
        <taxon>Dinosauria</taxon>
        <taxon>Saurischia</taxon>
        <taxon>Theropoda</taxon>
        <taxon>Coelurosauria</taxon>
        <taxon>Aves</taxon>
        <taxon>Neognathae</taxon>
        <taxon>Neoaves</taxon>
        <taxon>Columbimorphae</taxon>
        <taxon>Columbiformes</taxon>
        <taxon>Columbidae</taxon>
        <taxon>Patagioenas</taxon>
    </lineage>
</organism>
<accession>A0A1V4K876</accession>
<dbReference type="EMBL" id="LSYS01004200">
    <property type="protein sequence ID" value="OPJ80644.1"/>
    <property type="molecule type" value="Genomic_DNA"/>
</dbReference>
<evidence type="ECO:0000313" key="1">
    <source>
        <dbReference type="EMBL" id="OPJ80644.1"/>
    </source>
</evidence>
<gene>
    <name evidence="1" type="ORF">AV530_010911</name>
</gene>
<protein>
    <submittedName>
        <fullName evidence="1">Uncharacterized protein</fullName>
    </submittedName>
</protein>
<evidence type="ECO:0000313" key="2">
    <source>
        <dbReference type="Proteomes" id="UP000190648"/>
    </source>
</evidence>
<dbReference type="AlphaFoldDB" id="A0A1V4K876"/>
<dbReference type="Proteomes" id="UP000190648">
    <property type="component" value="Unassembled WGS sequence"/>
</dbReference>
<name>A0A1V4K876_PATFA</name>
<comment type="caution">
    <text evidence="1">The sequence shown here is derived from an EMBL/GenBank/DDBJ whole genome shotgun (WGS) entry which is preliminary data.</text>
</comment>
<reference evidence="1 2" key="1">
    <citation type="submission" date="2016-02" db="EMBL/GenBank/DDBJ databases">
        <title>Band-tailed pigeon sequencing and assembly.</title>
        <authorList>
            <person name="Soares A.E."/>
            <person name="Novak B.J."/>
            <person name="Rice E.S."/>
            <person name="O'Connell B."/>
            <person name="Chang D."/>
            <person name="Weber S."/>
            <person name="Shapiro B."/>
        </authorList>
    </citation>
    <scope>NUCLEOTIDE SEQUENCE [LARGE SCALE GENOMIC DNA]</scope>
    <source>
        <strain evidence="1">BTP2013</strain>
        <tissue evidence="1">Blood</tissue>
    </source>
</reference>
<proteinExistence type="predicted"/>